<accession>A0A3P7TYR6</accession>
<dbReference type="AlphaFoldDB" id="A0A3P7TYR6"/>
<gene>
    <name evidence="1" type="ORF">BTMF_LOCUS4953</name>
</gene>
<protein>
    <submittedName>
        <fullName evidence="1">Uncharacterized protein</fullName>
    </submittedName>
</protein>
<evidence type="ECO:0000313" key="2">
    <source>
        <dbReference type="Proteomes" id="UP000280834"/>
    </source>
</evidence>
<sequence length="136" mass="15613">MNIPVQILDRCISLDPTPSKRFCPFRAFLTMDKQTSQLEVITPEAAARQLGTSLHTIAFSETIEVGHVNWKFLASKLKLYDSNLQVKEDGIEMFDGEITLTSVTDYPKHVEITWDEIREEWSEEIINALREEVLSL</sequence>
<organism evidence="1 2">
    <name type="scientific">Brugia timori</name>
    <dbReference type="NCBI Taxonomy" id="42155"/>
    <lineage>
        <taxon>Eukaryota</taxon>
        <taxon>Metazoa</taxon>
        <taxon>Ecdysozoa</taxon>
        <taxon>Nematoda</taxon>
        <taxon>Chromadorea</taxon>
        <taxon>Rhabditida</taxon>
        <taxon>Spirurina</taxon>
        <taxon>Spiruromorpha</taxon>
        <taxon>Filarioidea</taxon>
        <taxon>Onchocercidae</taxon>
        <taxon>Brugia</taxon>
    </lineage>
</organism>
<keyword evidence="2" id="KW-1185">Reference proteome</keyword>
<dbReference type="EMBL" id="UZAG01005111">
    <property type="protein sequence ID" value="VDO17494.1"/>
    <property type="molecule type" value="Genomic_DNA"/>
</dbReference>
<proteinExistence type="predicted"/>
<dbReference type="Proteomes" id="UP000280834">
    <property type="component" value="Unassembled WGS sequence"/>
</dbReference>
<name>A0A3P7TYR6_9BILA</name>
<reference evidence="1 2" key="1">
    <citation type="submission" date="2018-11" db="EMBL/GenBank/DDBJ databases">
        <authorList>
            <consortium name="Pathogen Informatics"/>
        </authorList>
    </citation>
    <scope>NUCLEOTIDE SEQUENCE [LARGE SCALE GENOMIC DNA]</scope>
</reference>
<evidence type="ECO:0000313" key="1">
    <source>
        <dbReference type="EMBL" id="VDO17494.1"/>
    </source>
</evidence>